<keyword evidence="2" id="KW-1185">Reference proteome</keyword>
<evidence type="ECO:0000313" key="2">
    <source>
        <dbReference type="Proteomes" id="UP000621500"/>
    </source>
</evidence>
<dbReference type="Proteomes" id="UP000621500">
    <property type="component" value="Unassembled WGS sequence"/>
</dbReference>
<sequence>MPATGQAALRSATAMLSFNPASFACTRLATELADEWVELVQAGRLRESAPVHLVF</sequence>
<evidence type="ECO:0000313" key="1">
    <source>
        <dbReference type="EMBL" id="GIH01154.1"/>
    </source>
</evidence>
<accession>A0ABQ4F2L9</accession>
<name>A0ABQ4F2L9_9ACTN</name>
<comment type="caution">
    <text evidence="1">The sequence shown here is derived from an EMBL/GenBank/DDBJ whole genome shotgun (WGS) entry which is preliminary data.</text>
</comment>
<proteinExistence type="predicted"/>
<reference evidence="1 2" key="1">
    <citation type="submission" date="2021-01" db="EMBL/GenBank/DDBJ databases">
        <title>Whole genome shotgun sequence of Plantactinospora mayteni NBRC 109088.</title>
        <authorList>
            <person name="Komaki H."/>
            <person name="Tamura T."/>
        </authorList>
    </citation>
    <scope>NUCLEOTIDE SEQUENCE [LARGE SCALE GENOMIC DNA]</scope>
    <source>
        <strain evidence="1 2">NBRC 109088</strain>
    </source>
</reference>
<gene>
    <name evidence="1" type="ORF">Pma05_77260</name>
</gene>
<dbReference type="EMBL" id="BONX01000065">
    <property type="protein sequence ID" value="GIH01154.1"/>
    <property type="molecule type" value="Genomic_DNA"/>
</dbReference>
<protein>
    <submittedName>
        <fullName evidence="1">Uncharacterized protein</fullName>
    </submittedName>
</protein>
<organism evidence="1 2">
    <name type="scientific">Plantactinospora mayteni</name>
    <dbReference type="NCBI Taxonomy" id="566021"/>
    <lineage>
        <taxon>Bacteria</taxon>
        <taxon>Bacillati</taxon>
        <taxon>Actinomycetota</taxon>
        <taxon>Actinomycetes</taxon>
        <taxon>Micromonosporales</taxon>
        <taxon>Micromonosporaceae</taxon>
        <taxon>Plantactinospora</taxon>
    </lineage>
</organism>